<dbReference type="Proteomes" id="UP000297564">
    <property type="component" value="Unassembled WGS sequence"/>
</dbReference>
<gene>
    <name evidence="11" type="ORF">EZ242_05160</name>
</gene>
<dbReference type="Pfam" id="PF04290">
    <property type="entry name" value="DctQ"/>
    <property type="match status" value="1"/>
</dbReference>
<dbReference type="GO" id="GO:0005886">
    <property type="term" value="C:plasma membrane"/>
    <property type="evidence" value="ECO:0007669"/>
    <property type="project" value="UniProtKB-SubCell"/>
</dbReference>
<accession>A0A4Z0BY94</accession>
<evidence type="ECO:0000256" key="1">
    <source>
        <dbReference type="ARBA" id="ARBA00004429"/>
    </source>
</evidence>
<proteinExistence type="inferred from homology"/>
<evidence type="ECO:0000313" key="11">
    <source>
        <dbReference type="EMBL" id="TFZ03280.1"/>
    </source>
</evidence>
<evidence type="ECO:0000256" key="9">
    <source>
        <dbReference type="RuleBase" id="RU369079"/>
    </source>
</evidence>
<dbReference type="GO" id="GO:0022857">
    <property type="term" value="F:transmembrane transporter activity"/>
    <property type="evidence" value="ECO:0007669"/>
    <property type="project" value="UniProtKB-UniRule"/>
</dbReference>
<keyword evidence="7 9" id="KW-0472">Membrane</keyword>
<evidence type="ECO:0000256" key="6">
    <source>
        <dbReference type="ARBA" id="ARBA00022989"/>
    </source>
</evidence>
<evidence type="ECO:0000256" key="3">
    <source>
        <dbReference type="ARBA" id="ARBA00022475"/>
    </source>
</evidence>
<dbReference type="InterPro" id="IPR055348">
    <property type="entry name" value="DctQ"/>
</dbReference>
<dbReference type="PANTHER" id="PTHR35011:SF4">
    <property type="entry name" value="SLL1102 PROTEIN"/>
    <property type="match status" value="1"/>
</dbReference>
<name>A0A4Z0BY94_9BURK</name>
<evidence type="ECO:0000256" key="4">
    <source>
        <dbReference type="ARBA" id="ARBA00022519"/>
    </source>
</evidence>
<keyword evidence="2 9" id="KW-0813">Transport</keyword>
<keyword evidence="3" id="KW-1003">Cell membrane</keyword>
<keyword evidence="5 9" id="KW-0812">Transmembrane</keyword>
<feature type="domain" description="Tripartite ATP-independent periplasmic transporters DctQ component" evidence="10">
    <location>
        <begin position="31"/>
        <end position="160"/>
    </location>
</feature>
<comment type="subunit">
    <text evidence="9">The complex comprises the extracytoplasmic solute receptor protein and the two transmembrane proteins.</text>
</comment>
<comment type="function">
    <text evidence="9">Part of the tripartite ATP-independent periplasmic (TRAP) transport system.</text>
</comment>
<protein>
    <recommendedName>
        <fullName evidence="9">TRAP transporter small permease protein</fullName>
    </recommendedName>
</protein>
<comment type="caution">
    <text evidence="11">The sequence shown here is derived from an EMBL/GenBank/DDBJ whole genome shotgun (WGS) entry which is preliminary data.</text>
</comment>
<evidence type="ECO:0000256" key="5">
    <source>
        <dbReference type="ARBA" id="ARBA00022692"/>
    </source>
</evidence>
<sequence length="179" mass="20259">MHALLALARCIDWVTDRFGTLAQWSVILACAISAGNAIIRYGLDISSNGWLEIQWYLFAACVMLGASQVLRLNEHVRVDIFYGRLSGRGRAWIDLLGLVFFLLPAMAVMLYHAWPLFLQMWRSGEMSSNAGGLVRWPAMLMLPLGFTLVILQGVSEIIKRVGWLTHAHEMDTHYERPLQ</sequence>
<keyword evidence="4 9" id="KW-0997">Cell inner membrane</keyword>
<organism evidence="11 12">
    <name type="scientific">Ramlibacter rhizophilus</name>
    <dbReference type="NCBI Taxonomy" id="1781167"/>
    <lineage>
        <taxon>Bacteria</taxon>
        <taxon>Pseudomonadati</taxon>
        <taxon>Pseudomonadota</taxon>
        <taxon>Betaproteobacteria</taxon>
        <taxon>Burkholderiales</taxon>
        <taxon>Comamonadaceae</taxon>
        <taxon>Ramlibacter</taxon>
    </lineage>
</organism>
<reference evidence="11 12" key="1">
    <citation type="submission" date="2019-03" db="EMBL/GenBank/DDBJ databases">
        <title>Ramlibacter rhizophilus CCTCC AB2015357, whole genome shotgun sequence.</title>
        <authorList>
            <person name="Zhang X."/>
            <person name="Feng G."/>
            <person name="Zhu H."/>
        </authorList>
    </citation>
    <scope>NUCLEOTIDE SEQUENCE [LARGE SCALE GENOMIC DNA]</scope>
    <source>
        <strain evidence="11 12">CCTCC AB2015357</strain>
    </source>
</reference>
<evidence type="ECO:0000256" key="2">
    <source>
        <dbReference type="ARBA" id="ARBA00022448"/>
    </source>
</evidence>
<evidence type="ECO:0000256" key="8">
    <source>
        <dbReference type="ARBA" id="ARBA00038436"/>
    </source>
</evidence>
<dbReference type="PANTHER" id="PTHR35011">
    <property type="entry name" value="2,3-DIKETO-L-GULONATE TRAP TRANSPORTER SMALL PERMEASE PROTEIN YIAM"/>
    <property type="match status" value="1"/>
</dbReference>
<evidence type="ECO:0000256" key="7">
    <source>
        <dbReference type="ARBA" id="ARBA00023136"/>
    </source>
</evidence>
<feature type="transmembrane region" description="Helical" evidence="9">
    <location>
        <begin position="134"/>
        <end position="154"/>
    </location>
</feature>
<comment type="similarity">
    <text evidence="8 9">Belongs to the TRAP transporter small permease family.</text>
</comment>
<evidence type="ECO:0000313" key="12">
    <source>
        <dbReference type="Proteomes" id="UP000297564"/>
    </source>
</evidence>
<feature type="transmembrane region" description="Helical" evidence="9">
    <location>
        <begin position="91"/>
        <end position="114"/>
    </location>
</feature>
<dbReference type="InterPro" id="IPR007387">
    <property type="entry name" value="TRAP_DctQ"/>
</dbReference>
<feature type="transmembrane region" description="Helical" evidence="9">
    <location>
        <begin position="53"/>
        <end position="70"/>
    </location>
</feature>
<evidence type="ECO:0000259" key="10">
    <source>
        <dbReference type="Pfam" id="PF04290"/>
    </source>
</evidence>
<keyword evidence="6 9" id="KW-1133">Transmembrane helix</keyword>
<comment type="subcellular location">
    <subcellularLocation>
        <location evidence="1 9">Cell inner membrane</location>
        <topology evidence="1 9">Multi-pass membrane protein</topology>
    </subcellularLocation>
</comment>
<dbReference type="AlphaFoldDB" id="A0A4Z0BY94"/>
<dbReference type="OrthoDB" id="9795655at2"/>
<dbReference type="EMBL" id="SMLL01000002">
    <property type="protein sequence ID" value="TFZ03280.1"/>
    <property type="molecule type" value="Genomic_DNA"/>
</dbReference>
<keyword evidence="12" id="KW-1185">Reference proteome</keyword>
<feature type="transmembrane region" description="Helical" evidence="9">
    <location>
        <begin position="21"/>
        <end position="41"/>
    </location>
</feature>
<dbReference type="RefSeq" id="WP_135284079.1">
    <property type="nucleotide sequence ID" value="NZ_SMLL01000002.1"/>
</dbReference>